<evidence type="ECO:0000313" key="3">
    <source>
        <dbReference type="EMBL" id="MER2493897.1"/>
    </source>
</evidence>
<comment type="caution">
    <text evidence="3">The sequence shown here is derived from an EMBL/GenBank/DDBJ whole genome shotgun (WGS) entry which is preliminary data.</text>
</comment>
<accession>A0ABV1RMK5</accession>
<dbReference type="EMBL" id="JBELOE010000272">
    <property type="protein sequence ID" value="MER2493897.1"/>
    <property type="molecule type" value="Genomic_DNA"/>
</dbReference>
<dbReference type="Pfam" id="PF14319">
    <property type="entry name" value="Zn_Tnp_IS91"/>
    <property type="match status" value="1"/>
</dbReference>
<reference evidence="3 4" key="1">
    <citation type="submission" date="2024-06" db="EMBL/GenBank/DDBJ databases">
        <authorList>
            <person name="Chen R.Y."/>
        </authorList>
    </citation>
    <scope>NUCLEOTIDE SEQUENCE [LARGE SCALE GENOMIC DNA]</scope>
    <source>
        <strain evidence="3 4">D2</strain>
    </source>
</reference>
<evidence type="ECO:0000259" key="1">
    <source>
        <dbReference type="Pfam" id="PF04986"/>
    </source>
</evidence>
<dbReference type="InterPro" id="IPR026889">
    <property type="entry name" value="Zn_Tnp"/>
</dbReference>
<dbReference type="PANTHER" id="PTHR37023">
    <property type="entry name" value="TRANSPOSASE"/>
    <property type="match status" value="1"/>
</dbReference>
<protein>
    <submittedName>
        <fullName evidence="3">Transposase zinc-binding domain-containing protein</fullName>
    </submittedName>
</protein>
<dbReference type="PANTHER" id="PTHR37023:SF1">
    <property type="entry name" value="ISSOD25 TRANSPOSASE TNPA_ISSOD25"/>
    <property type="match status" value="1"/>
</dbReference>
<name>A0ABV1RMK5_9ALTE</name>
<evidence type="ECO:0000259" key="2">
    <source>
        <dbReference type="Pfam" id="PF14319"/>
    </source>
</evidence>
<dbReference type="Proteomes" id="UP001467690">
    <property type="component" value="Unassembled WGS sequence"/>
</dbReference>
<feature type="non-terminal residue" evidence="3">
    <location>
        <position position="241"/>
    </location>
</feature>
<dbReference type="RefSeq" id="WP_350402925.1">
    <property type="nucleotide sequence ID" value="NZ_JBELOE010000272.1"/>
</dbReference>
<sequence length="241" mass="27932">MINLAIIANRYANAMIEKYANQIRPEHLRVLDDIQLCHTQALGRIEYQCRDCKTLQQNYPSCGNRHCPSCQQHHNMQWLQHQQQRLLPTQYYLVTFTLPSQWRGLCYGYQKTVFNALFNSATDTLASFFNRDKQLGAQFGCCMVLHTHSRQLEFHPHVHCIVPALALDKSGKLVKQKRGRYLFNAQNLAKVFRAKMHQALTDAKLKVPRSPKSWIADCQHVGQGEKALIYLSRYLYRGVIA</sequence>
<gene>
    <name evidence="3" type="ORF">ABS311_18640</name>
</gene>
<proteinExistence type="predicted"/>
<keyword evidence="4" id="KW-1185">Reference proteome</keyword>
<dbReference type="InterPro" id="IPR007069">
    <property type="entry name" value="Transposase_32"/>
</dbReference>
<dbReference type="Pfam" id="PF04986">
    <property type="entry name" value="Y2_Tnp"/>
    <property type="match status" value="1"/>
</dbReference>
<feature type="domain" description="Transposase IS801/IS1294" evidence="1">
    <location>
        <begin position="140"/>
        <end position="241"/>
    </location>
</feature>
<evidence type="ECO:0000313" key="4">
    <source>
        <dbReference type="Proteomes" id="UP001467690"/>
    </source>
</evidence>
<organism evidence="3 4">
    <name type="scientific">Catenovulum sediminis</name>
    <dbReference type="NCBI Taxonomy" id="1740262"/>
    <lineage>
        <taxon>Bacteria</taxon>
        <taxon>Pseudomonadati</taxon>
        <taxon>Pseudomonadota</taxon>
        <taxon>Gammaproteobacteria</taxon>
        <taxon>Alteromonadales</taxon>
        <taxon>Alteromonadaceae</taxon>
        <taxon>Catenovulum</taxon>
    </lineage>
</organism>
<feature type="domain" description="Transposase zinc-binding" evidence="2">
    <location>
        <begin position="8"/>
        <end position="98"/>
    </location>
</feature>